<evidence type="ECO:0000313" key="1">
    <source>
        <dbReference type="EMBL" id="CAG8750159.1"/>
    </source>
</evidence>
<accession>A0ACA9QGL9</accession>
<feature type="non-terminal residue" evidence="1">
    <location>
        <position position="1"/>
    </location>
</feature>
<protein>
    <submittedName>
        <fullName evidence="1">166_t:CDS:1</fullName>
    </submittedName>
</protein>
<sequence length="41" mass="4862">LDPIGYSWDNSVGETVFQTLIPKRSFLFNSYKWLFIPDPRL</sequence>
<feature type="non-terminal residue" evidence="1">
    <location>
        <position position="41"/>
    </location>
</feature>
<dbReference type="EMBL" id="CAJVPT010052703">
    <property type="protein sequence ID" value="CAG8750159.1"/>
    <property type="molecule type" value="Genomic_DNA"/>
</dbReference>
<name>A0ACA9QGL9_9GLOM</name>
<keyword evidence="2" id="KW-1185">Reference proteome</keyword>
<reference evidence="1" key="1">
    <citation type="submission" date="2021-06" db="EMBL/GenBank/DDBJ databases">
        <authorList>
            <person name="Kallberg Y."/>
            <person name="Tangrot J."/>
            <person name="Rosling A."/>
        </authorList>
    </citation>
    <scope>NUCLEOTIDE SEQUENCE</scope>
    <source>
        <strain evidence="1">CL356</strain>
    </source>
</reference>
<gene>
    <name evidence="1" type="ORF">ACOLOM_LOCUS12661</name>
</gene>
<comment type="caution">
    <text evidence="1">The sequence shown here is derived from an EMBL/GenBank/DDBJ whole genome shotgun (WGS) entry which is preliminary data.</text>
</comment>
<organism evidence="1 2">
    <name type="scientific">Acaulospora colombiana</name>
    <dbReference type="NCBI Taxonomy" id="27376"/>
    <lineage>
        <taxon>Eukaryota</taxon>
        <taxon>Fungi</taxon>
        <taxon>Fungi incertae sedis</taxon>
        <taxon>Mucoromycota</taxon>
        <taxon>Glomeromycotina</taxon>
        <taxon>Glomeromycetes</taxon>
        <taxon>Diversisporales</taxon>
        <taxon>Acaulosporaceae</taxon>
        <taxon>Acaulospora</taxon>
    </lineage>
</organism>
<evidence type="ECO:0000313" key="2">
    <source>
        <dbReference type="Proteomes" id="UP000789525"/>
    </source>
</evidence>
<proteinExistence type="predicted"/>
<dbReference type="Proteomes" id="UP000789525">
    <property type="component" value="Unassembled WGS sequence"/>
</dbReference>